<dbReference type="WBParaSite" id="ACRNAN_scaffold2438.g23865.t1">
    <property type="protein sequence ID" value="ACRNAN_scaffold2438.g23865.t1"/>
    <property type="gene ID" value="ACRNAN_scaffold2438.g23865"/>
</dbReference>
<protein>
    <submittedName>
        <fullName evidence="3">Uncharacterized protein</fullName>
    </submittedName>
</protein>
<accession>A0A914DGA8</accession>
<keyword evidence="2" id="KW-1185">Reference proteome</keyword>
<feature type="signal peptide" evidence="1">
    <location>
        <begin position="1"/>
        <end position="17"/>
    </location>
</feature>
<evidence type="ECO:0000313" key="3">
    <source>
        <dbReference type="WBParaSite" id="ACRNAN_scaffold2438.g23865.t1"/>
    </source>
</evidence>
<feature type="chain" id="PRO_5038010627" evidence="1">
    <location>
        <begin position="18"/>
        <end position="97"/>
    </location>
</feature>
<evidence type="ECO:0000256" key="1">
    <source>
        <dbReference type="SAM" id="SignalP"/>
    </source>
</evidence>
<dbReference type="AlphaFoldDB" id="A0A914DGA8"/>
<organism evidence="2 3">
    <name type="scientific">Acrobeloides nanus</name>
    <dbReference type="NCBI Taxonomy" id="290746"/>
    <lineage>
        <taxon>Eukaryota</taxon>
        <taxon>Metazoa</taxon>
        <taxon>Ecdysozoa</taxon>
        <taxon>Nematoda</taxon>
        <taxon>Chromadorea</taxon>
        <taxon>Rhabditida</taxon>
        <taxon>Tylenchina</taxon>
        <taxon>Cephalobomorpha</taxon>
        <taxon>Cephaloboidea</taxon>
        <taxon>Cephalobidae</taxon>
        <taxon>Acrobeloides</taxon>
    </lineage>
</organism>
<sequence length="97" mass="10887">MLIIFIVVLLLFTESYGANESDAICSNYFAMNSFLFDKSLKLAKLITDSTFDGLGIIGELNIEELKKVAKMQIIDPIKSIYEGYLKLVGEDRAKNND</sequence>
<evidence type="ECO:0000313" key="2">
    <source>
        <dbReference type="Proteomes" id="UP000887540"/>
    </source>
</evidence>
<name>A0A914DGA8_9BILA</name>
<dbReference type="Proteomes" id="UP000887540">
    <property type="component" value="Unplaced"/>
</dbReference>
<reference evidence="3" key="1">
    <citation type="submission" date="2022-11" db="UniProtKB">
        <authorList>
            <consortium name="WormBaseParasite"/>
        </authorList>
    </citation>
    <scope>IDENTIFICATION</scope>
</reference>
<keyword evidence="1" id="KW-0732">Signal</keyword>
<proteinExistence type="predicted"/>